<evidence type="ECO:0000313" key="7">
    <source>
        <dbReference type="Proteomes" id="UP000266861"/>
    </source>
</evidence>
<dbReference type="EMBL" id="PQFF01000024">
    <property type="protein sequence ID" value="RHZ88172.1"/>
    <property type="molecule type" value="Genomic_DNA"/>
</dbReference>
<dbReference type="Pfam" id="PF20147">
    <property type="entry name" value="Crinkler"/>
    <property type="match status" value="1"/>
</dbReference>
<dbReference type="AlphaFoldDB" id="A0A397JLI0"/>
<dbReference type="OrthoDB" id="2351763at2759"/>
<comment type="subcellular location">
    <subcellularLocation>
        <location evidence="1">Host cell</location>
    </subcellularLocation>
    <subcellularLocation>
        <location evidence="2">Secreted</location>
    </subcellularLocation>
</comment>
<evidence type="ECO:0000256" key="2">
    <source>
        <dbReference type="ARBA" id="ARBA00004613"/>
    </source>
</evidence>
<keyword evidence="4" id="KW-0479">Metal-binding</keyword>
<feature type="domain" description="C2H2-type" evidence="5">
    <location>
        <begin position="112"/>
        <end position="140"/>
    </location>
</feature>
<dbReference type="InterPro" id="IPR045379">
    <property type="entry name" value="Crinkler_N"/>
</dbReference>
<name>A0A397JLI0_9GLOM</name>
<evidence type="ECO:0000256" key="1">
    <source>
        <dbReference type="ARBA" id="ARBA00004340"/>
    </source>
</evidence>
<keyword evidence="4" id="KW-0863">Zinc-finger</keyword>
<dbReference type="GO" id="GO:0005576">
    <property type="term" value="C:extracellular region"/>
    <property type="evidence" value="ECO:0007669"/>
    <property type="project" value="UniProtKB-SubCell"/>
</dbReference>
<accession>A0A397JLI0</accession>
<reference evidence="6 7" key="1">
    <citation type="submission" date="2018-08" db="EMBL/GenBank/DDBJ databases">
        <title>Genome and evolution of the arbuscular mycorrhizal fungus Diversispora epigaea (formerly Glomus versiforme) and its bacterial endosymbionts.</title>
        <authorList>
            <person name="Sun X."/>
            <person name="Fei Z."/>
            <person name="Harrison M."/>
        </authorList>
    </citation>
    <scope>NUCLEOTIDE SEQUENCE [LARGE SCALE GENOMIC DNA]</scope>
    <source>
        <strain evidence="6 7">IT104</strain>
    </source>
</reference>
<dbReference type="Proteomes" id="UP000266861">
    <property type="component" value="Unassembled WGS sequence"/>
</dbReference>
<evidence type="ECO:0000256" key="4">
    <source>
        <dbReference type="PROSITE-ProRule" id="PRU00042"/>
    </source>
</evidence>
<proteinExistence type="predicted"/>
<keyword evidence="3" id="KW-0964">Secreted</keyword>
<keyword evidence="4" id="KW-0862">Zinc</keyword>
<dbReference type="PROSITE" id="PS00028">
    <property type="entry name" value="ZINC_FINGER_C2H2_1"/>
    <property type="match status" value="1"/>
</dbReference>
<dbReference type="PROSITE" id="PS50157">
    <property type="entry name" value="ZINC_FINGER_C2H2_2"/>
    <property type="match status" value="1"/>
</dbReference>
<evidence type="ECO:0000313" key="6">
    <source>
        <dbReference type="EMBL" id="RHZ88172.1"/>
    </source>
</evidence>
<dbReference type="GO" id="GO:0043657">
    <property type="term" value="C:host cell"/>
    <property type="evidence" value="ECO:0007669"/>
    <property type="project" value="UniProtKB-SubCell"/>
</dbReference>
<comment type="caution">
    <text evidence="6">The sequence shown here is derived from an EMBL/GenBank/DDBJ whole genome shotgun (WGS) entry which is preliminary data.</text>
</comment>
<dbReference type="GO" id="GO:0008270">
    <property type="term" value="F:zinc ion binding"/>
    <property type="evidence" value="ECO:0007669"/>
    <property type="project" value="UniProtKB-KW"/>
</dbReference>
<protein>
    <recommendedName>
        <fullName evidence="5">C2H2-type domain-containing protein</fullName>
    </recommendedName>
</protein>
<keyword evidence="7" id="KW-1185">Reference proteome</keyword>
<gene>
    <name evidence="6" type="ORF">Glove_26g324</name>
</gene>
<dbReference type="InterPro" id="IPR013087">
    <property type="entry name" value="Znf_C2H2_type"/>
</dbReference>
<organism evidence="6 7">
    <name type="scientific">Diversispora epigaea</name>
    <dbReference type="NCBI Taxonomy" id="1348612"/>
    <lineage>
        <taxon>Eukaryota</taxon>
        <taxon>Fungi</taxon>
        <taxon>Fungi incertae sedis</taxon>
        <taxon>Mucoromycota</taxon>
        <taxon>Glomeromycotina</taxon>
        <taxon>Glomeromycetes</taxon>
        <taxon>Diversisporales</taxon>
        <taxon>Diversisporaceae</taxon>
        <taxon>Diversispora</taxon>
    </lineage>
</organism>
<evidence type="ECO:0000259" key="5">
    <source>
        <dbReference type="PROSITE" id="PS50157"/>
    </source>
</evidence>
<sequence>MKKWMKLHLTASLKNWVPKAFSMLLSMEVYRLKEKVLEKNKNHFQNVDAINLKIWSVRVSRDNPQIDEIKGEYESVETILAGNVVKSASIIKECFKNINTLDLHFVVQGEPNKCTMCGKEIEDIHELTLHIHLEHENLKKKDDIFSSHFVPDNEVFEETVLVKKPIYRSKFEFDRKEGNNNFYNPGENADSDD</sequence>
<evidence type="ECO:0000256" key="3">
    <source>
        <dbReference type="ARBA" id="ARBA00022525"/>
    </source>
</evidence>